<feature type="transmembrane region" description="Helical" evidence="11">
    <location>
        <begin position="145"/>
        <end position="169"/>
    </location>
</feature>
<feature type="transmembrane region" description="Helical" evidence="11">
    <location>
        <begin position="198"/>
        <end position="218"/>
    </location>
</feature>
<keyword evidence="13" id="KW-0934">Plastid</keyword>
<comment type="function">
    <text evidence="10">Part of the ABC transporter complex CysAWTP (TC 3.A.1.6.1) involved in sulfate/thiosulfate import. Probably responsible for the translocation of the substrate across the membrane.</text>
</comment>
<evidence type="ECO:0000256" key="2">
    <source>
        <dbReference type="ARBA" id="ARBA00007069"/>
    </source>
</evidence>
<dbReference type="InterPro" id="IPR011867">
    <property type="entry name" value="ModB_ABC"/>
</dbReference>
<evidence type="ECO:0000256" key="7">
    <source>
        <dbReference type="ARBA" id="ARBA00022989"/>
    </source>
</evidence>
<evidence type="ECO:0000256" key="10">
    <source>
        <dbReference type="ARBA" id="ARBA00025323"/>
    </source>
</evidence>
<sequence length="322" mass="36173">MIKLFFIPLFILFLITKGKIRSLTIFEFLLSIVLHYGIFVLAMPILILVRRTGQQPWNVLLQVNTEPIVLSAYCFTFKTALAATIINAFFGLILAWVLVRYEFPGKKMLDTTVDLPLALPASVGGLTLMTVFNEKGWIKPIYSWLGIRIVFSPLGVLIAMIFVSLPFVVRTLQPVLQNMEQDLEEAAWCLGASPWTTFWHIIFPPLTPSLLTGTALGFSRALGEYGSIVLIASNIPMKDLVISVLLFQKLEQYDYRGATIIASFALIISFSALLLINKIQNFVYLWLLGVVGLEPATSITPRWYTTKLCYTPCFNFSLSSNK</sequence>
<evidence type="ECO:0000256" key="1">
    <source>
        <dbReference type="ARBA" id="ARBA00004508"/>
    </source>
</evidence>
<dbReference type="PANTHER" id="PTHR30406:SF8">
    <property type="entry name" value="SULFATE TRANSPORT SYSTEM PERMEASE PROTEIN CYST"/>
    <property type="match status" value="1"/>
</dbReference>
<keyword evidence="5" id="KW-0500">Molybdenum</keyword>
<evidence type="ECO:0000256" key="5">
    <source>
        <dbReference type="ARBA" id="ARBA00022505"/>
    </source>
</evidence>
<dbReference type="InterPro" id="IPR011865">
    <property type="entry name" value="CysT_permease"/>
</dbReference>
<dbReference type="InterPro" id="IPR035906">
    <property type="entry name" value="MetI-like_sf"/>
</dbReference>
<comment type="similarity">
    <text evidence="2">Belongs to the binding-protein-dependent transport system permease family. CysTW subfamily.</text>
</comment>
<organism evidence="13">
    <name type="scientific">Apopellia endiviifolia</name>
    <dbReference type="NCBI Taxonomy" id="304445"/>
    <lineage>
        <taxon>Eukaryota</taxon>
        <taxon>Viridiplantae</taxon>
        <taxon>Streptophyta</taxon>
        <taxon>Embryophyta</taxon>
        <taxon>Marchantiophyta</taxon>
        <taxon>Jungermanniopsida</taxon>
        <taxon>Pelliidae</taxon>
        <taxon>Pelliales</taxon>
        <taxon>Pelliaceae</taxon>
        <taxon>Apopellia</taxon>
    </lineage>
</organism>
<feature type="domain" description="ABC transmembrane type-1" evidence="12">
    <location>
        <begin position="73"/>
        <end position="276"/>
    </location>
</feature>
<dbReference type="GO" id="GO:0015419">
    <property type="term" value="F:ABC-type sulfate transporter activity"/>
    <property type="evidence" value="ECO:0007669"/>
    <property type="project" value="InterPro"/>
</dbReference>
<dbReference type="Pfam" id="PF00528">
    <property type="entry name" value="BPD_transp_1"/>
    <property type="match status" value="1"/>
</dbReference>
<keyword evidence="7 11" id="KW-1133">Transmembrane helix</keyword>
<evidence type="ECO:0000256" key="6">
    <source>
        <dbReference type="ARBA" id="ARBA00022692"/>
    </source>
</evidence>
<evidence type="ECO:0000259" key="12">
    <source>
        <dbReference type="PROSITE" id="PS50928"/>
    </source>
</evidence>
<evidence type="ECO:0000256" key="4">
    <source>
        <dbReference type="ARBA" id="ARBA00022448"/>
    </source>
</evidence>
<comment type="subcellular location">
    <subcellularLocation>
        <location evidence="1">Plastid</location>
        <location evidence="1">Chloroplast membrane</location>
        <topology evidence="1">Multi-pass membrane protein</topology>
    </subcellularLocation>
</comment>
<dbReference type="PROSITE" id="PS50928">
    <property type="entry name" value="ABC_TM1"/>
    <property type="match status" value="1"/>
</dbReference>
<evidence type="ECO:0000256" key="11">
    <source>
        <dbReference type="SAM" id="Phobius"/>
    </source>
</evidence>
<accession>K4JU42</accession>
<evidence type="ECO:0000256" key="3">
    <source>
        <dbReference type="ARBA" id="ARBA00016710"/>
    </source>
</evidence>
<keyword evidence="8" id="KW-0764">Sulfate transport</keyword>
<feature type="transmembrane region" description="Helical" evidence="11">
    <location>
        <begin position="258"/>
        <end position="276"/>
    </location>
</feature>
<keyword evidence="13" id="KW-0150">Chloroplast</keyword>
<dbReference type="RefSeq" id="YP_007026185.1">
    <property type="nucleotide sequence ID" value="NC_019628.1"/>
</dbReference>
<dbReference type="GO" id="GO:0005886">
    <property type="term" value="C:plasma membrane"/>
    <property type="evidence" value="ECO:0007669"/>
    <property type="project" value="InterPro"/>
</dbReference>
<feature type="transmembrane region" description="Helical" evidence="11">
    <location>
        <begin position="28"/>
        <end position="49"/>
    </location>
</feature>
<dbReference type="NCBIfam" id="TIGR00969">
    <property type="entry name" value="3a0106s02"/>
    <property type="match status" value="1"/>
</dbReference>
<feature type="transmembrane region" description="Helical" evidence="11">
    <location>
        <begin position="283"/>
        <end position="304"/>
    </location>
</feature>
<keyword evidence="4" id="KW-0813">Transport</keyword>
<dbReference type="InterPro" id="IPR005667">
    <property type="entry name" value="Sulph_transpt2"/>
</dbReference>
<dbReference type="FunFam" id="1.10.3720.10:FF:000004">
    <property type="entry name" value="Sulfate transport system permease protein CysT"/>
    <property type="match status" value="1"/>
</dbReference>
<evidence type="ECO:0000256" key="9">
    <source>
        <dbReference type="ARBA" id="ARBA00023136"/>
    </source>
</evidence>
<protein>
    <recommendedName>
        <fullName evidence="3">Probable sulfate transport system permease protein cysT</fullName>
    </recommendedName>
</protein>
<keyword evidence="6 11" id="KW-0812">Transmembrane</keyword>
<name>K4JU42_9MARC</name>
<feature type="transmembrane region" description="Helical" evidence="11">
    <location>
        <begin position="225"/>
        <end position="246"/>
    </location>
</feature>
<dbReference type="GeneID" id="14049792"/>
<keyword evidence="9 11" id="KW-0472">Membrane</keyword>
<dbReference type="Gene3D" id="1.10.3720.10">
    <property type="entry name" value="MetI-like"/>
    <property type="match status" value="1"/>
</dbReference>
<dbReference type="NCBIfam" id="TIGR02141">
    <property type="entry name" value="modB_ABC"/>
    <property type="match status" value="1"/>
</dbReference>
<geneLocation type="chloroplast" evidence="13"/>
<gene>
    <name evidence="13" type="primary">cysT</name>
</gene>
<dbReference type="GO" id="GO:0031969">
    <property type="term" value="C:chloroplast membrane"/>
    <property type="evidence" value="ECO:0007669"/>
    <property type="project" value="UniProtKB-SubCell"/>
</dbReference>
<reference evidence="13" key="1">
    <citation type="journal article" date="2012" name="Genome Biol. Evol.">
        <title>The Chloroplast Genome of Pellia endiviifolia: Gene Content, RNA-Editing Pattern, and the Origin of Chloroplast Editing.</title>
        <authorList>
            <person name="Grosche C."/>
            <person name="Funk H.T."/>
            <person name="Maier U.G."/>
            <person name="Zauner S."/>
        </authorList>
    </citation>
    <scope>NUCLEOTIDE SEQUENCE</scope>
</reference>
<proteinExistence type="inferred from homology"/>
<dbReference type="SUPFAM" id="SSF161098">
    <property type="entry name" value="MetI-like"/>
    <property type="match status" value="1"/>
</dbReference>
<feature type="transmembrane region" description="Helical" evidence="11">
    <location>
        <begin position="70"/>
        <end position="97"/>
    </location>
</feature>
<dbReference type="AlphaFoldDB" id="K4JU42"/>
<dbReference type="NCBIfam" id="TIGR02139">
    <property type="entry name" value="permease_CysT"/>
    <property type="match status" value="1"/>
</dbReference>
<dbReference type="InterPro" id="IPR000515">
    <property type="entry name" value="MetI-like"/>
</dbReference>
<dbReference type="PANTHER" id="PTHR30406">
    <property type="entry name" value="SULFATE TRANSPORT SYSTEM PERMEASE PROTEIN"/>
    <property type="match status" value="1"/>
</dbReference>
<dbReference type="CDD" id="cd06261">
    <property type="entry name" value="TM_PBP2"/>
    <property type="match status" value="1"/>
</dbReference>
<evidence type="ECO:0000256" key="8">
    <source>
        <dbReference type="ARBA" id="ARBA00023032"/>
    </source>
</evidence>
<dbReference type="EMBL" id="JX827163">
    <property type="protein sequence ID" value="AFU88895.1"/>
    <property type="molecule type" value="Genomic_DNA"/>
</dbReference>
<evidence type="ECO:0000313" key="13">
    <source>
        <dbReference type="EMBL" id="AFU88895.1"/>
    </source>
</evidence>
<dbReference type="GO" id="GO:0015098">
    <property type="term" value="F:molybdate ion transmembrane transporter activity"/>
    <property type="evidence" value="ECO:0007669"/>
    <property type="project" value="InterPro"/>
</dbReference>